<dbReference type="PROSITE" id="PS50943">
    <property type="entry name" value="HTH_CROC1"/>
    <property type="match status" value="1"/>
</dbReference>
<gene>
    <name evidence="6" type="ORF">FQP90_21315</name>
</gene>
<dbReference type="Pfam" id="PF00356">
    <property type="entry name" value="LacI"/>
    <property type="match status" value="1"/>
</dbReference>
<dbReference type="SMART" id="SM00354">
    <property type="entry name" value="HTH_LACI"/>
    <property type="match status" value="1"/>
</dbReference>
<dbReference type="PANTHER" id="PTHR30146">
    <property type="entry name" value="LACI-RELATED TRANSCRIPTIONAL REPRESSOR"/>
    <property type="match status" value="1"/>
</dbReference>
<evidence type="ECO:0000256" key="2">
    <source>
        <dbReference type="ARBA" id="ARBA00023125"/>
    </source>
</evidence>
<dbReference type="InterPro" id="IPR046335">
    <property type="entry name" value="LacI/GalR-like_sensor"/>
</dbReference>
<dbReference type="OrthoDB" id="9785139at2"/>
<proteinExistence type="predicted"/>
<organism evidence="6 7">
    <name type="scientific">Paenarthrobacter nitroguajacolicus</name>
    <name type="common">Arthrobacter nitroguajacolicus</name>
    <dbReference type="NCBI Taxonomy" id="211146"/>
    <lineage>
        <taxon>Bacteria</taxon>
        <taxon>Bacillati</taxon>
        <taxon>Actinomycetota</taxon>
        <taxon>Actinomycetes</taxon>
        <taxon>Micrococcales</taxon>
        <taxon>Micrococcaceae</taxon>
        <taxon>Paenarthrobacter</taxon>
    </lineage>
</organism>
<comment type="caution">
    <text evidence="6">The sequence shown here is derived from an EMBL/GenBank/DDBJ whole genome shotgun (WGS) entry which is preliminary data.</text>
</comment>
<dbReference type="EMBL" id="VNFK01000024">
    <property type="protein sequence ID" value="TVU58485.1"/>
    <property type="molecule type" value="Genomic_DNA"/>
</dbReference>
<dbReference type="InterPro" id="IPR028082">
    <property type="entry name" value="Peripla_BP_I"/>
</dbReference>
<feature type="domain" description="HTH lacI-type" evidence="4">
    <location>
        <begin position="14"/>
        <end position="68"/>
    </location>
</feature>
<keyword evidence="2" id="KW-0238">DNA-binding</keyword>
<dbReference type="GO" id="GO:0003700">
    <property type="term" value="F:DNA-binding transcription factor activity"/>
    <property type="evidence" value="ECO:0007669"/>
    <property type="project" value="TreeGrafter"/>
</dbReference>
<dbReference type="Gene3D" id="1.10.260.40">
    <property type="entry name" value="lambda repressor-like DNA-binding domains"/>
    <property type="match status" value="1"/>
</dbReference>
<dbReference type="PROSITE" id="PS00356">
    <property type="entry name" value="HTH_LACI_1"/>
    <property type="match status" value="1"/>
</dbReference>
<sequence length="341" mass="36102">MVQEATGRAKTKAPTIYDVAELAGVSHQTVSRYLKNKTALKASTLERVEKALAELNYSPNLAARSLRSRERYRVVVVVPEASLYFPARMLSGAAGAAHAAGYRVDVVAMEGTAEARALQLKTLLAGEDLAGILSFVPRPKSAVLDSGVPLVVAGEYDNKMRARGSLADGTAAGKIVEHLASLGHRNFFHVAGPSAWPSARNRKAAYEEAIAELGLNSVGIAPGDWSPGSGYTAGKKIAALSEVTAVVAANDQMAIGVIRALHEHGISVPRDVSVFGWDDMAESSYLVPSLSSVHMDLEALGTRAMRELVARIRGTQATPEALILDPMELIVRESVGPVRGA</sequence>
<accession>A0A558GNM8</accession>
<evidence type="ECO:0000256" key="1">
    <source>
        <dbReference type="ARBA" id="ARBA00023015"/>
    </source>
</evidence>
<reference evidence="6 7" key="1">
    <citation type="submission" date="2019-07" db="EMBL/GenBank/DDBJ databases">
        <title>Diversity of Bacteria from Kongsfjorden, Arctic.</title>
        <authorList>
            <person name="Yu Y."/>
        </authorList>
    </citation>
    <scope>NUCLEOTIDE SEQUENCE [LARGE SCALE GENOMIC DNA]</scope>
    <source>
        <strain evidence="6 7">SM1928</strain>
    </source>
</reference>
<dbReference type="PANTHER" id="PTHR30146:SF153">
    <property type="entry name" value="LACTOSE OPERON REPRESSOR"/>
    <property type="match status" value="1"/>
</dbReference>
<evidence type="ECO:0000259" key="5">
    <source>
        <dbReference type="PROSITE" id="PS50943"/>
    </source>
</evidence>
<name>A0A558GNM8_PAENT</name>
<evidence type="ECO:0000313" key="6">
    <source>
        <dbReference type="EMBL" id="TVU58485.1"/>
    </source>
</evidence>
<dbReference type="InterPro" id="IPR010982">
    <property type="entry name" value="Lambda_DNA-bd_dom_sf"/>
</dbReference>
<evidence type="ECO:0000259" key="4">
    <source>
        <dbReference type="PROSITE" id="PS50932"/>
    </source>
</evidence>
<dbReference type="RefSeq" id="WP_144653064.1">
    <property type="nucleotide sequence ID" value="NZ_VNFK01000024.1"/>
</dbReference>
<evidence type="ECO:0000313" key="7">
    <source>
        <dbReference type="Proteomes" id="UP000316500"/>
    </source>
</evidence>
<dbReference type="SUPFAM" id="SSF47413">
    <property type="entry name" value="lambda repressor-like DNA-binding domains"/>
    <property type="match status" value="1"/>
</dbReference>
<evidence type="ECO:0000256" key="3">
    <source>
        <dbReference type="ARBA" id="ARBA00023163"/>
    </source>
</evidence>
<dbReference type="Gene3D" id="3.40.50.2300">
    <property type="match status" value="2"/>
</dbReference>
<keyword evidence="1" id="KW-0805">Transcription regulation</keyword>
<dbReference type="CDD" id="cd01574">
    <property type="entry name" value="PBP1_LacI"/>
    <property type="match status" value="1"/>
</dbReference>
<dbReference type="Pfam" id="PF13377">
    <property type="entry name" value="Peripla_BP_3"/>
    <property type="match status" value="1"/>
</dbReference>
<dbReference type="AlphaFoldDB" id="A0A558GNM8"/>
<dbReference type="GO" id="GO:0000976">
    <property type="term" value="F:transcription cis-regulatory region binding"/>
    <property type="evidence" value="ECO:0007669"/>
    <property type="project" value="TreeGrafter"/>
</dbReference>
<keyword evidence="3" id="KW-0804">Transcription</keyword>
<dbReference type="InterPro" id="IPR001387">
    <property type="entry name" value="Cro/C1-type_HTH"/>
</dbReference>
<dbReference type="InterPro" id="IPR000843">
    <property type="entry name" value="HTH_LacI"/>
</dbReference>
<protein>
    <submittedName>
        <fullName evidence="6">LacI family transcriptional regulator</fullName>
    </submittedName>
</protein>
<feature type="domain" description="HTH cro/C1-type" evidence="5">
    <location>
        <begin position="15"/>
        <end position="58"/>
    </location>
</feature>
<dbReference type="Proteomes" id="UP000316500">
    <property type="component" value="Unassembled WGS sequence"/>
</dbReference>
<dbReference type="SUPFAM" id="SSF53822">
    <property type="entry name" value="Periplasmic binding protein-like I"/>
    <property type="match status" value="1"/>
</dbReference>
<dbReference type="PROSITE" id="PS50932">
    <property type="entry name" value="HTH_LACI_2"/>
    <property type="match status" value="1"/>
</dbReference>
<dbReference type="CDD" id="cd01392">
    <property type="entry name" value="HTH_LacI"/>
    <property type="match status" value="1"/>
</dbReference>